<name>A0ABP6N857_9ACTN</name>
<keyword evidence="2" id="KW-1133">Transmembrane helix</keyword>
<feature type="transmembrane region" description="Helical" evidence="2">
    <location>
        <begin position="61"/>
        <end position="81"/>
    </location>
</feature>
<feature type="transmembrane region" description="Helical" evidence="2">
    <location>
        <begin position="86"/>
        <end position="105"/>
    </location>
</feature>
<evidence type="ECO:0000313" key="3">
    <source>
        <dbReference type="EMBL" id="GAA3139464.1"/>
    </source>
</evidence>
<evidence type="ECO:0000256" key="1">
    <source>
        <dbReference type="SAM" id="MobiDB-lite"/>
    </source>
</evidence>
<proteinExistence type="predicted"/>
<organism evidence="3 4">
    <name type="scientific">Planomonospora alba</name>
    <dbReference type="NCBI Taxonomy" id="161354"/>
    <lineage>
        <taxon>Bacteria</taxon>
        <taxon>Bacillati</taxon>
        <taxon>Actinomycetota</taxon>
        <taxon>Actinomycetes</taxon>
        <taxon>Streptosporangiales</taxon>
        <taxon>Streptosporangiaceae</taxon>
        <taxon>Planomonospora</taxon>
    </lineage>
</organism>
<evidence type="ECO:0008006" key="5">
    <source>
        <dbReference type="Google" id="ProtNLM"/>
    </source>
</evidence>
<evidence type="ECO:0000256" key="2">
    <source>
        <dbReference type="SAM" id="Phobius"/>
    </source>
</evidence>
<dbReference type="Proteomes" id="UP001500320">
    <property type="component" value="Unassembled WGS sequence"/>
</dbReference>
<feature type="region of interest" description="Disordered" evidence="1">
    <location>
        <begin position="1"/>
        <end position="22"/>
    </location>
</feature>
<feature type="transmembrane region" description="Helical" evidence="2">
    <location>
        <begin position="111"/>
        <end position="132"/>
    </location>
</feature>
<keyword evidence="4" id="KW-1185">Reference proteome</keyword>
<comment type="caution">
    <text evidence="3">The sequence shown here is derived from an EMBL/GenBank/DDBJ whole genome shotgun (WGS) entry which is preliminary data.</text>
</comment>
<feature type="transmembrane region" description="Helical" evidence="2">
    <location>
        <begin position="34"/>
        <end position="55"/>
    </location>
</feature>
<reference evidence="4" key="1">
    <citation type="journal article" date="2019" name="Int. J. Syst. Evol. Microbiol.">
        <title>The Global Catalogue of Microorganisms (GCM) 10K type strain sequencing project: providing services to taxonomists for standard genome sequencing and annotation.</title>
        <authorList>
            <consortium name="The Broad Institute Genomics Platform"/>
            <consortium name="The Broad Institute Genome Sequencing Center for Infectious Disease"/>
            <person name="Wu L."/>
            <person name="Ma J."/>
        </authorList>
    </citation>
    <scope>NUCLEOTIDE SEQUENCE [LARGE SCALE GENOMIC DNA]</scope>
    <source>
        <strain evidence="4">JCM 9373</strain>
    </source>
</reference>
<accession>A0ABP6N857</accession>
<gene>
    <name evidence="3" type="ORF">GCM10010466_33260</name>
</gene>
<sequence>MAMRTLAVKRARSTGAEPDAAPGEGGGTMFGKGYVVIVVAEVVLLFGGIAVLGALDRPQETNVAWIALVVGVHFVALGPVWKNRSIMLPGAVLTVLGLAGLAVTSTSALPWVPFFGGVLSGVTLLAGSLSAARYAQAAQAARAASG</sequence>
<keyword evidence="2" id="KW-0472">Membrane</keyword>
<evidence type="ECO:0000313" key="4">
    <source>
        <dbReference type="Proteomes" id="UP001500320"/>
    </source>
</evidence>
<dbReference type="EMBL" id="BAAAUT010000024">
    <property type="protein sequence ID" value="GAA3139464.1"/>
    <property type="molecule type" value="Genomic_DNA"/>
</dbReference>
<keyword evidence="2" id="KW-0812">Transmembrane</keyword>
<protein>
    <recommendedName>
        <fullName evidence="5">Integral membrane protein</fullName>
    </recommendedName>
</protein>